<dbReference type="SUPFAM" id="SSF47353">
    <property type="entry name" value="Retrovirus capsid dimerization domain-like"/>
    <property type="match status" value="1"/>
</dbReference>
<dbReference type="Gene3D" id="4.10.60.10">
    <property type="entry name" value="Zinc finger, CCHC-type"/>
    <property type="match status" value="1"/>
</dbReference>
<name>A0ABD1K999_9TELE</name>
<evidence type="ECO:0000313" key="4">
    <source>
        <dbReference type="EMBL" id="KAL2095626.1"/>
    </source>
</evidence>
<comment type="caution">
    <text evidence="4">The sequence shown here is derived from an EMBL/GenBank/DDBJ whole genome shotgun (WGS) entry which is preliminary data.</text>
</comment>
<dbReference type="EMBL" id="JBHFQA010000007">
    <property type="protein sequence ID" value="KAL2095626.1"/>
    <property type="molecule type" value="Genomic_DNA"/>
</dbReference>
<dbReference type="AlphaFoldDB" id="A0ABD1K999"/>
<feature type="coiled-coil region" evidence="2">
    <location>
        <begin position="95"/>
        <end position="122"/>
    </location>
</feature>
<dbReference type="Pfam" id="PF02023">
    <property type="entry name" value="SCAN"/>
    <property type="match status" value="1"/>
</dbReference>
<evidence type="ECO:0000256" key="1">
    <source>
        <dbReference type="PROSITE-ProRule" id="PRU00047"/>
    </source>
</evidence>
<protein>
    <recommendedName>
        <fullName evidence="3">CCHC-type domain-containing protein</fullName>
    </recommendedName>
</protein>
<proteinExistence type="predicted"/>
<gene>
    <name evidence="4" type="ORF">ACEWY4_007774</name>
</gene>
<accession>A0ABD1K999</accession>
<dbReference type="InterPro" id="IPR003309">
    <property type="entry name" value="SCAN_dom"/>
</dbReference>
<dbReference type="Gene3D" id="1.10.4020.10">
    <property type="entry name" value="DNA breaking-rejoining enzymes"/>
    <property type="match status" value="1"/>
</dbReference>
<keyword evidence="2" id="KW-0175">Coiled coil</keyword>
<dbReference type="GO" id="GO:0008270">
    <property type="term" value="F:zinc ion binding"/>
    <property type="evidence" value="ECO:0007669"/>
    <property type="project" value="UniProtKB-KW"/>
</dbReference>
<dbReference type="InterPro" id="IPR036875">
    <property type="entry name" value="Znf_CCHC_sf"/>
</dbReference>
<dbReference type="SUPFAM" id="SSF57756">
    <property type="entry name" value="Retrovirus zinc finger-like domains"/>
    <property type="match status" value="1"/>
</dbReference>
<dbReference type="InterPro" id="IPR038269">
    <property type="entry name" value="SCAN_sf"/>
</dbReference>
<keyword evidence="1" id="KW-0863">Zinc-finger</keyword>
<feature type="domain" description="CCHC-type" evidence="3">
    <location>
        <begin position="473"/>
        <end position="487"/>
    </location>
</feature>
<dbReference type="PANTHER" id="PTHR46888">
    <property type="entry name" value="ZINC KNUCKLE DOMAINCONTAINING PROTEIN-RELATED"/>
    <property type="match status" value="1"/>
</dbReference>
<dbReference type="InterPro" id="IPR001878">
    <property type="entry name" value="Znf_CCHC"/>
</dbReference>
<keyword evidence="1" id="KW-0862">Zinc</keyword>
<dbReference type="PROSITE" id="PS50158">
    <property type="entry name" value="ZF_CCHC"/>
    <property type="match status" value="1"/>
</dbReference>
<evidence type="ECO:0000256" key="2">
    <source>
        <dbReference type="SAM" id="Coils"/>
    </source>
</evidence>
<evidence type="ECO:0000313" key="5">
    <source>
        <dbReference type="Proteomes" id="UP001591681"/>
    </source>
</evidence>
<dbReference type="PANTHER" id="PTHR46888:SF13">
    <property type="entry name" value="RIBONUCLEASE H"/>
    <property type="match status" value="1"/>
</dbReference>
<dbReference type="Proteomes" id="UP001591681">
    <property type="component" value="Unassembled WGS sequence"/>
</dbReference>
<dbReference type="SMART" id="SM00343">
    <property type="entry name" value="ZnF_C2HC"/>
    <property type="match status" value="1"/>
</dbReference>
<reference evidence="4 5" key="1">
    <citation type="submission" date="2024-09" db="EMBL/GenBank/DDBJ databases">
        <title>A chromosome-level genome assembly of Gray's grenadier anchovy, Coilia grayii.</title>
        <authorList>
            <person name="Fu Z."/>
        </authorList>
    </citation>
    <scope>NUCLEOTIDE SEQUENCE [LARGE SCALE GENOMIC DNA]</scope>
    <source>
        <strain evidence="4">G4</strain>
        <tissue evidence="4">Muscle</tissue>
    </source>
</reference>
<sequence length="586" mass="65976">MSVVDEFVKNPSVDILSKCTKEKLNQIAEHYSVNITSDEKKLRDTLLKAVVSGLIEKQILPAHAEAPVVSPAPFTPAASRTPFKEYAPEERKLLLEAARNRVERESRKYLEKEVEIRKLELQLELDLRKLDYEAQENERVRVHQLQREREERDFALKKLQIEMAVKGLTITPHGLSAASLHGSPPSSPIRSTVHSAASVSALSGTAVSAPPPSVSLGDVAPQVSAPVGYSPVTAPLAPLSVPMGSSDSVPQPSVPFVQHFDVAHNVRMVPPFNEHEVEKYFMHFERVAVILKWPVELWTILLQTVLCGKAQSVYAALSVQQSSDYQYVKTAILNAYELVPEAYRQKFRGLRKDDRLTYVEFAREKEQAFERWCASQRARTAEQIKELVLLEEFKDCVPSNVAMYLNDQKVTTLAQAAVCADEFVLTHKSSFQSPRLSRSDPARTSSVQTSSVEQSFRSLRLNQESPTRESRECYYCHEVGHLIADCPVLKKKSLSPKRSGLKGSGFVRKTLTPRCEIDPEYQPFVLDGIVSLTGRKEDAVPVKILRDTGSAQSFVLASARSRHWFTTFKCSFARRAFEEHFSFWLF</sequence>
<organism evidence="4 5">
    <name type="scientific">Coilia grayii</name>
    <name type="common">Gray's grenadier anchovy</name>
    <dbReference type="NCBI Taxonomy" id="363190"/>
    <lineage>
        <taxon>Eukaryota</taxon>
        <taxon>Metazoa</taxon>
        <taxon>Chordata</taxon>
        <taxon>Craniata</taxon>
        <taxon>Vertebrata</taxon>
        <taxon>Euteleostomi</taxon>
        <taxon>Actinopterygii</taxon>
        <taxon>Neopterygii</taxon>
        <taxon>Teleostei</taxon>
        <taxon>Clupei</taxon>
        <taxon>Clupeiformes</taxon>
        <taxon>Clupeoidei</taxon>
        <taxon>Engraulidae</taxon>
        <taxon>Coilinae</taxon>
        <taxon>Coilia</taxon>
    </lineage>
</organism>
<evidence type="ECO:0000259" key="3">
    <source>
        <dbReference type="PROSITE" id="PS50158"/>
    </source>
</evidence>
<keyword evidence="5" id="KW-1185">Reference proteome</keyword>
<keyword evidence="1" id="KW-0479">Metal-binding</keyword>